<keyword evidence="2" id="KW-1185">Reference proteome</keyword>
<gene>
    <name evidence="1" type="ORF">MEUPH1_LOCUS26269</name>
</gene>
<comment type="caution">
    <text evidence="1">The sequence shown here is derived from an EMBL/GenBank/DDBJ whole genome shotgun (WGS) entry which is preliminary data.</text>
</comment>
<evidence type="ECO:0000313" key="1">
    <source>
        <dbReference type="EMBL" id="CAI6372388.1"/>
    </source>
</evidence>
<dbReference type="EMBL" id="CARXXK010001029">
    <property type="protein sequence ID" value="CAI6372388.1"/>
    <property type="molecule type" value="Genomic_DNA"/>
</dbReference>
<accession>A0AAV0XW32</accession>
<reference evidence="1 2" key="1">
    <citation type="submission" date="2023-01" db="EMBL/GenBank/DDBJ databases">
        <authorList>
            <person name="Whitehead M."/>
        </authorList>
    </citation>
    <scope>NUCLEOTIDE SEQUENCE [LARGE SCALE GENOMIC DNA]</scope>
</reference>
<sequence>MDSREKLLAIAASVIGHNIILIHKLLKAPKNRNVWVKEWISRREKGPGSFSMLQNELLIEDEKSYMNYLRMDQDMFNEILIKITRMDTVMRQCIKPPERLAATLRFIATGESYTNLHYSTRIATNTLSILIPDTLNAIYEAFKNEIKLPSTTEEWDVIADQFVSFWNFPHCIEVIDNEETQNICQMRSINFNQGGNRSTNTAYNIRDEFLKYFNGPGEVPWQQIAVEKGNF</sequence>
<evidence type="ECO:0000313" key="2">
    <source>
        <dbReference type="Proteomes" id="UP001160148"/>
    </source>
</evidence>
<protein>
    <submittedName>
        <fullName evidence="1">Uncharacterized protein</fullName>
    </submittedName>
</protein>
<proteinExistence type="predicted"/>
<organism evidence="1 2">
    <name type="scientific">Macrosiphum euphorbiae</name>
    <name type="common">potato aphid</name>
    <dbReference type="NCBI Taxonomy" id="13131"/>
    <lineage>
        <taxon>Eukaryota</taxon>
        <taxon>Metazoa</taxon>
        <taxon>Ecdysozoa</taxon>
        <taxon>Arthropoda</taxon>
        <taxon>Hexapoda</taxon>
        <taxon>Insecta</taxon>
        <taxon>Pterygota</taxon>
        <taxon>Neoptera</taxon>
        <taxon>Paraneoptera</taxon>
        <taxon>Hemiptera</taxon>
        <taxon>Sternorrhyncha</taxon>
        <taxon>Aphidomorpha</taxon>
        <taxon>Aphidoidea</taxon>
        <taxon>Aphididae</taxon>
        <taxon>Macrosiphini</taxon>
        <taxon>Macrosiphum</taxon>
    </lineage>
</organism>
<dbReference type="Proteomes" id="UP001160148">
    <property type="component" value="Unassembled WGS sequence"/>
</dbReference>
<dbReference type="AlphaFoldDB" id="A0AAV0XW32"/>
<name>A0AAV0XW32_9HEMI</name>